<organism evidence="1 2">
    <name type="scientific">Peptoniphilus indolicus ATCC 29427</name>
    <dbReference type="NCBI Taxonomy" id="997350"/>
    <lineage>
        <taxon>Bacteria</taxon>
        <taxon>Bacillati</taxon>
        <taxon>Bacillota</taxon>
        <taxon>Tissierellia</taxon>
        <taxon>Tissierellales</taxon>
        <taxon>Peptoniphilaceae</taxon>
        <taxon>Peptoniphilus</taxon>
    </lineage>
</organism>
<keyword evidence="2" id="KW-1185">Reference proteome</keyword>
<comment type="caution">
    <text evidence="1">The sequence shown here is derived from an EMBL/GenBank/DDBJ whole genome shotgun (WGS) entry which is preliminary data.</text>
</comment>
<reference evidence="1 2" key="1">
    <citation type="submission" date="2011-06" db="EMBL/GenBank/DDBJ databases">
        <authorList>
            <person name="Muzny D."/>
            <person name="Qin X."/>
            <person name="Deng J."/>
            <person name="Jiang H."/>
            <person name="Liu Y."/>
            <person name="Qu J."/>
            <person name="Song X.-Z."/>
            <person name="Zhang L."/>
            <person name="Thornton R."/>
            <person name="Coyle M."/>
            <person name="Francisco L."/>
            <person name="Jackson L."/>
            <person name="Javaid M."/>
            <person name="Korchina V."/>
            <person name="Kovar C."/>
            <person name="Mata R."/>
            <person name="Mathew T."/>
            <person name="Ngo R."/>
            <person name="Nguyen L."/>
            <person name="Nguyen N."/>
            <person name="Okwuonu G."/>
            <person name="Ongeri F."/>
            <person name="Pham C."/>
            <person name="Simmons D."/>
            <person name="Wilczek-Boney K."/>
            <person name="Hale W."/>
            <person name="Jakkamsetti A."/>
            <person name="Pham P."/>
            <person name="Ruth R."/>
            <person name="San Lucas F."/>
            <person name="Warren J."/>
            <person name="Zhang J."/>
            <person name="Zhao Z."/>
            <person name="Zhou C."/>
            <person name="Zhu D."/>
            <person name="Lee S."/>
            <person name="Bess C."/>
            <person name="Blankenburg K."/>
            <person name="Forbes L."/>
            <person name="Fu Q."/>
            <person name="Gubbala S."/>
            <person name="Hirani K."/>
            <person name="Jayaseelan J.C."/>
            <person name="Lara F."/>
            <person name="Munidasa M."/>
            <person name="Palculict T."/>
            <person name="Patil S."/>
            <person name="Pu L.-L."/>
            <person name="Saada N."/>
            <person name="Tang L."/>
            <person name="Weissenberger G."/>
            <person name="Zhu Y."/>
            <person name="Hemphill L."/>
            <person name="Shang Y."/>
            <person name="Youmans B."/>
            <person name="Ayvaz T."/>
            <person name="Ross M."/>
            <person name="Santibanez J."/>
            <person name="Aqrawi P."/>
            <person name="Gross S."/>
            <person name="Joshi V."/>
            <person name="Fowler G."/>
            <person name="Nazareth L."/>
            <person name="Reid J."/>
            <person name="Worley K."/>
            <person name="Petrosino J."/>
            <person name="Highlander S."/>
            <person name="Gibbs R."/>
        </authorList>
    </citation>
    <scope>NUCLEOTIDE SEQUENCE [LARGE SCALE GENOMIC DNA]</scope>
    <source>
        <strain evidence="1 2">ATCC 29427</strain>
    </source>
</reference>
<dbReference type="Proteomes" id="UP000003422">
    <property type="component" value="Unassembled WGS sequence"/>
</dbReference>
<sequence length="44" mass="5212">MGCFPFKFYLVHVGAARVCEIDNEFDDEIDQSKIIQSKKYELKR</sequence>
<proteinExistence type="predicted"/>
<gene>
    <name evidence="1" type="ORF">HMPREF9129_1846</name>
</gene>
<name>G4D616_9FIRM</name>
<dbReference type="PATRIC" id="fig|997350.3.peg.1768"/>
<protein>
    <submittedName>
        <fullName evidence="1">Uncharacterized protein</fullName>
    </submittedName>
</protein>
<dbReference type="STRING" id="997350.HMPREF9129_1846"/>
<dbReference type="AlphaFoldDB" id="G4D616"/>
<evidence type="ECO:0000313" key="1">
    <source>
        <dbReference type="EMBL" id="EGY77471.1"/>
    </source>
</evidence>
<dbReference type="HOGENOM" id="CLU_3219891_0_0_9"/>
<dbReference type="EMBL" id="AGBB01000186">
    <property type="protein sequence ID" value="EGY77471.1"/>
    <property type="molecule type" value="Genomic_DNA"/>
</dbReference>
<accession>G4D616</accession>
<evidence type="ECO:0000313" key="2">
    <source>
        <dbReference type="Proteomes" id="UP000003422"/>
    </source>
</evidence>